<evidence type="ECO:0000256" key="7">
    <source>
        <dbReference type="ARBA" id="ARBA00022989"/>
    </source>
</evidence>
<evidence type="ECO:0000313" key="12">
    <source>
        <dbReference type="Proteomes" id="UP000563151"/>
    </source>
</evidence>
<dbReference type="GO" id="GO:0042910">
    <property type="term" value="F:xenobiotic transmembrane transporter activity"/>
    <property type="evidence" value="ECO:0007669"/>
    <property type="project" value="InterPro"/>
</dbReference>
<comment type="similarity">
    <text evidence="2">Belongs to the multi antimicrobial extrusion (MATE) (TC 2.A.66.1) family. MepA subfamily.</text>
</comment>
<feature type="transmembrane region" description="Helical" evidence="10">
    <location>
        <begin position="171"/>
        <end position="190"/>
    </location>
</feature>
<comment type="caution">
    <text evidence="11">The sequence shown here is derived from an EMBL/GenBank/DDBJ whole genome shotgun (WGS) entry which is preliminary data.</text>
</comment>
<dbReference type="Pfam" id="PF01554">
    <property type="entry name" value="MatE"/>
    <property type="match status" value="2"/>
</dbReference>
<keyword evidence="12" id="KW-1185">Reference proteome</keyword>
<protein>
    <recommendedName>
        <fullName evidence="3">Multidrug export protein MepA</fullName>
    </recommendedName>
</protein>
<evidence type="ECO:0000256" key="2">
    <source>
        <dbReference type="ARBA" id="ARBA00008417"/>
    </source>
</evidence>
<evidence type="ECO:0000256" key="1">
    <source>
        <dbReference type="ARBA" id="ARBA00004651"/>
    </source>
</evidence>
<dbReference type="NCBIfam" id="TIGR00797">
    <property type="entry name" value="matE"/>
    <property type="match status" value="1"/>
</dbReference>
<proteinExistence type="inferred from homology"/>
<dbReference type="GO" id="GO:0005886">
    <property type="term" value="C:plasma membrane"/>
    <property type="evidence" value="ECO:0007669"/>
    <property type="project" value="UniProtKB-SubCell"/>
</dbReference>
<feature type="transmembrane region" description="Helical" evidence="10">
    <location>
        <begin position="360"/>
        <end position="377"/>
    </location>
</feature>
<keyword evidence="8 10" id="KW-0472">Membrane</keyword>
<evidence type="ECO:0000256" key="3">
    <source>
        <dbReference type="ARBA" id="ARBA00022106"/>
    </source>
</evidence>
<evidence type="ECO:0000256" key="5">
    <source>
        <dbReference type="ARBA" id="ARBA00022475"/>
    </source>
</evidence>
<dbReference type="PANTHER" id="PTHR43823:SF3">
    <property type="entry name" value="MULTIDRUG EXPORT PROTEIN MEPA"/>
    <property type="match status" value="1"/>
</dbReference>
<dbReference type="GO" id="GO:0015297">
    <property type="term" value="F:antiporter activity"/>
    <property type="evidence" value="ECO:0007669"/>
    <property type="project" value="InterPro"/>
</dbReference>
<dbReference type="InterPro" id="IPR048279">
    <property type="entry name" value="MdtK-like"/>
</dbReference>
<keyword evidence="9" id="KW-0046">Antibiotic resistance</keyword>
<gene>
    <name evidence="11" type="ORF">HGG79_14960</name>
</gene>
<dbReference type="InterPro" id="IPR002528">
    <property type="entry name" value="MATE_fam"/>
</dbReference>
<evidence type="ECO:0000256" key="9">
    <source>
        <dbReference type="ARBA" id="ARBA00023251"/>
    </source>
</evidence>
<name>A0A923EE03_CLOTT</name>
<dbReference type="Proteomes" id="UP000563151">
    <property type="component" value="Unassembled WGS sequence"/>
</dbReference>
<dbReference type="EMBL" id="JAAZWO010000021">
    <property type="protein sequence ID" value="MBC2399063.1"/>
    <property type="molecule type" value="Genomic_DNA"/>
</dbReference>
<keyword evidence="7 10" id="KW-1133">Transmembrane helix</keyword>
<feature type="transmembrane region" description="Helical" evidence="10">
    <location>
        <begin position="320"/>
        <end position="340"/>
    </location>
</feature>
<dbReference type="RefSeq" id="WP_035150244.1">
    <property type="nucleotide sequence ID" value="NZ_JAAZWO010000021.1"/>
</dbReference>
<feature type="transmembrane region" description="Helical" evidence="10">
    <location>
        <begin position="272"/>
        <end position="292"/>
    </location>
</feature>
<dbReference type="CDD" id="cd13143">
    <property type="entry name" value="MATE_MepA_like"/>
    <property type="match status" value="1"/>
</dbReference>
<feature type="transmembrane region" description="Helical" evidence="10">
    <location>
        <begin position="95"/>
        <end position="118"/>
    </location>
</feature>
<evidence type="ECO:0000256" key="10">
    <source>
        <dbReference type="SAM" id="Phobius"/>
    </source>
</evidence>
<keyword evidence="4" id="KW-0813">Transport</keyword>
<feature type="transmembrane region" description="Helical" evidence="10">
    <location>
        <begin position="236"/>
        <end position="260"/>
    </location>
</feature>
<feature type="transmembrane region" description="Helical" evidence="10">
    <location>
        <begin position="15"/>
        <end position="36"/>
    </location>
</feature>
<dbReference type="InterPro" id="IPR051327">
    <property type="entry name" value="MATE_MepA_subfamily"/>
</dbReference>
<dbReference type="PANTHER" id="PTHR43823">
    <property type="entry name" value="SPORULATION PROTEIN YKVU"/>
    <property type="match status" value="1"/>
</dbReference>
<organism evidence="11 12">
    <name type="scientific">Clostridium tetanomorphum</name>
    <dbReference type="NCBI Taxonomy" id="1553"/>
    <lineage>
        <taxon>Bacteria</taxon>
        <taxon>Bacillati</taxon>
        <taxon>Bacillota</taxon>
        <taxon>Clostridia</taxon>
        <taxon>Eubacteriales</taxon>
        <taxon>Clostridiaceae</taxon>
        <taxon>Clostridium</taxon>
    </lineage>
</organism>
<accession>A0A923EE03</accession>
<dbReference type="PIRSF" id="PIRSF006603">
    <property type="entry name" value="DinF"/>
    <property type="match status" value="1"/>
</dbReference>
<evidence type="ECO:0000313" key="11">
    <source>
        <dbReference type="EMBL" id="MBC2399063.1"/>
    </source>
</evidence>
<feature type="transmembrane region" description="Helical" evidence="10">
    <location>
        <begin position="389"/>
        <end position="409"/>
    </location>
</feature>
<dbReference type="GO" id="GO:0046677">
    <property type="term" value="P:response to antibiotic"/>
    <property type="evidence" value="ECO:0007669"/>
    <property type="project" value="UniProtKB-KW"/>
</dbReference>
<keyword evidence="5" id="KW-1003">Cell membrane</keyword>
<reference evidence="11 12" key="1">
    <citation type="submission" date="2020-04" db="EMBL/GenBank/DDBJ databases">
        <title>Genomic insights into acetone-butanol-ethanol (ABE) fermentation by sequencing solventogenic clostridia strains.</title>
        <authorList>
            <person name="Brown S."/>
        </authorList>
    </citation>
    <scope>NUCLEOTIDE SEQUENCE [LARGE SCALE GENOMIC DNA]</scope>
    <source>
        <strain evidence="11 12">DJ011</strain>
    </source>
</reference>
<comment type="subcellular location">
    <subcellularLocation>
        <location evidence="1">Cell membrane</location>
        <topology evidence="1">Multi-pass membrane protein</topology>
    </subcellularLocation>
</comment>
<dbReference type="InterPro" id="IPR045070">
    <property type="entry name" value="MATE_MepA-like"/>
</dbReference>
<dbReference type="AlphaFoldDB" id="A0A923EE03"/>
<feature type="transmembrane region" description="Helical" evidence="10">
    <location>
        <begin position="48"/>
        <end position="74"/>
    </location>
</feature>
<sequence>MDRQKQLGTDNIKSLLFKFSIPAIIGMMVNAFYNIVDRIFIGHIPKVGSLAITGVGLTLPIMTIIMAFGMLIGIGSGALISIRLGQQRKDEAEKILGNAFVLLCIVTITISIIGLILINPLLKSFGASSDTFIYAKEYITIILIGAITNSLGFGLNNIIRSEGNPKMAMCTMLLGAILNTLLDPFFIFTLNMGIKGAALATVISQTANTIWVLRYFTGNKSSLKLKLVNFKLNKKIFIGIVSIGMSPFCMQLAASVVNVISNNALKTYGGDLAIGAMTVINSTCLVFLMPIFGINQGSQPLIGYNYGAKKYTRVKDTVKYAIFAASVISLLGFIAVQAFPEAIINMFNKDSALIEVGSKGIRIFLAMLPVVGFQIISSNYFEAIGKAKISAFLSLLRQVILLIPLLLILPKYLGLIGIWLAGPISDGLSALITGFFLVKDIRRLNNNNKITKEQCA</sequence>
<feature type="transmembrane region" description="Helical" evidence="10">
    <location>
        <begin position="415"/>
        <end position="438"/>
    </location>
</feature>
<evidence type="ECO:0000256" key="4">
    <source>
        <dbReference type="ARBA" id="ARBA00022448"/>
    </source>
</evidence>
<feature type="transmembrane region" description="Helical" evidence="10">
    <location>
        <begin position="138"/>
        <end position="159"/>
    </location>
</feature>
<keyword evidence="6 10" id="KW-0812">Transmembrane</keyword>
<feature type="transmembrane region" description="Helical" evidence="10">
    <location>
        <begin position="196"/>
        <end position="216"/>
    </location>
</feature>
<evidence type="ECO:0000256" key="6">
    <source>
        <dbReference type="ARBA" id="ARBA00022692"/>
    </source>
</evidence>
<evidence type="ECO:0000256" key="8">
    <source>
        <dbReference type="ARBA" id="ARBA00023136"/>
    </source>
</evidence>